<evidence type="ECO:0000313" key="1">
    <source>
        <dbReference type="EMBL" id="CAG8805206.1"/>
    </source>
</evidence>
<protein>
    <submittedName>
        <fullName evidence="1">15422_t:CDS:1</fullName>
    </submittedName>
</protein>
<dbReference type="AlphaFoldDB" id="A0A9N9JZR5"/>
<dbReference type="Proteomes" id="UP000789396">
    <property type="component" value="Unassembled WGS sequence"/>
</dbReference>
<feature type="non-terminal residue" evidence="1">
    <location>
        <position position="107"/>
    </location>
</feature>
<dbReference type="OrthoDB" id="2433424at2759"/>
<comment type="caution">
    <text evidence="1">The sequence shown here is derived from an EMBL/GenBank/DDBJ whole genome shotgun (WGS) entry which is preliminary data.</text>
</comment>
<name>A0A9N9JZR5_9GLOM</name>
<dbReference type="EMBL" id="CAJVPZ010077198">
    <property type="protein sequence ID" value="CAG8805206.1"/>
    <property type="molecule type" value="Genomic_DNA"/>
</dbReference>
<evidence type="ECO:0000313" key="2">
    <source>
        <dbReference type="Proteomes" id="UP000789396"/>
    </source>
</evidence>
<feature type="non-terminal residue" evidence="1">
    <location>
        <position position="1"/>
    </location>
</feature>
<accession>A0A9N9JZR5</accession>
<reference evidence="1" key="1">
    <citation type="submission" date="2021-06" db="EMBL/GenBank/DDBJ databases">
        <authorList>
            <person name="Kallberg Y."/>
            <person name="Tangrot J."/>
            <person name="Rosling A."/>
        </authorList>
    </citation>
    <scope>NUCLEOTIDE SEQUENCE</scope>
    <source>
        <strain evidence="1">IN212</strain>
    </source>
</reference>
<organism evidence="1 2">
    <name type="scientific">Racocetra fulgida</name>
    <dbReference type="NCBI Taxonomy" id="60492"/>
    <lineage>
        <taxon>Eukaryota</taxon>
        <taxon>Fungi</taxon>
        <taxon>Fungi incertae sedis</taxon>
        <taxon>Mucoromycota</taxon>
        <taxon>Glomeromycotina</taxon>
        <taxon>Glomeromycetes</taxon>
        <taxon>Diversisporales</taxon>
        <taxon>Gigasporaceae</taxon>
        <taxon>Racocetra</taxon>
    </lineage>
</organism>
<gene>
    <name evidence="1" type="ORF">RFULGI_LOCUS18149</name>
</gene>
<proteinExistence type="predicted"/>
<keyword evidence="2" id="KW-1185">Reference proteome</keyword>
<sequence>SKARIPDINNKSFTSMSNDHLRSEIARRAIAVVEAYEELGTACRKAEYAVSQLKALLPPDANVVLPSDTSIPSFPSPLYNKPPQSLDVPISYDNINANTTASEFIDK</sequence>